<dbReference type="GO" id="GO:0004523">
    <property type="term" value="F:RNA-DNA hybrid ribonuclease activity"/>
    <property type="evidence" value="ECO:0007669"/>
    <property type="project" value="UniProtKB-EC"/>
</dbReference>
<feature type="domain" description="RNase H type-1" evidence="8">
    <location>
        <begin position="301"/>
        <end position="462"/>
    </location>
</feature>
<dbReference type="InterPro" id="IPR050092">
    <property type="entry name" value="RNase_H"/>
</dbReference>
<gene>
    <name evidence="9" type="ORF">FLONG3_7853</name>
</gene>
<dbReference type="EC" id="3.1.26.4" evidence="3"/>
<dbReference type="PANTHER" id="PTHR10642:SF26">
    <property type="entry name" value="RIBONUCLEASE H1"/>
    <property type="match status" value="1"/>
</dbReference>
<dbReference type="GO" id="GO:0003676">
    <property type="term" value="F:nucleic acid binding"/>
    <property type="evidence" value="ECO:0007669"/>
    <property type="project" value="InterPro"/>
</dbReference>
<dbReference type="CDD" id="cd13934">
    <property type="entry name" value="RNase_H_Dikarya_like"/>
    <property type="match status" value="1"/>
</dbReference>
<name>A0A395SAM0_9HYPO</name>
<evidence type="ECO:0000313" key="9">
    <source>
        <dbReference type="EMBL" id="RGP69217.1"/>
    </source>
</evidence>
<dbReference type="GO" id="GO:0043137">
    <property type="term" value="P:DNA replication, removal of RNA primer"/>
    <property type="evidence" value="ECO:0007669"/>
    <property type="project" value="TreeGrafter"/>
</dbReference>
<comment type="caution">
    <text evidence="9">The sequence shown here is derived from an EMBL/GenBank/DDBJ whole genome shotgun (WGS) entry which is preliminary data.</text>
</comment>
<keyword evidence="7" id="KW-0378">Hydrolase</keyword>
<reference evidence="9 10" key="1">
    <citation type="journal article" date="2018" name="PLoS Pathog.">
        <title>Evolution of structural diversity of trichothecenes, a family of toxins produced by plant pathogenic and entomopathogenic fungi.</title>
        <authorList>
            <person name="Proctor R.H."/>
            <person name="McCormick S.P."/>
            <person name="Kim H.S."/>
            <person name="Cardoza R.E."/>
            <person name="Stanley A.M."/>
            <person name="Lindo L."/>
            <person name="Kelly A."/>
            <person name="Brown D.W."/>
            <person name="Lee T."/>
            <person name="Vaughan M.M."/>
            <person name="Alexander N.J."/>
            <person name="Busman M."/>
            <person name="Gutierrez S."/>
        </authorList>
    </citation>
    <scope>NUCLEOTIDE SEQUENCE [LARGE SCALE GENOMIC DNA]</scope>
    <source>
        <strain evidence="9 10">NRRL 20695</strain>
    </source>
</reference>
<keyword evidence="5" id="KW-0479">Metal-binding</keyword>
<evidence type="ECO:0000256" key="6">
    <source>
        <dbReference type="ARBA" id="ARBA00022759"/>
    </source>
</evidence>
<dbReference type="EMBL" id="PXOG01000185">
    <property type="protein sequence ID" value="RGP69217.1"/>
    <property type="molecule type" value="Genomic_DNA"/>
</dbReference>
<evidence type="ECO:0000256" key="4">
    <source>
        <dbReference type="ARBA" id="ARBA00022722"/>
    </source>
</evidence>
<evidence type="ECO:0000256" key="3">
    <source>
        <dbReference type="ARBA" id="ARBA00012180"/>
    </source>
</evidence>
<evidence type="ECO:0000256" key="7">
    <source>
        <dbReference type="ARBA" id="ARBA00022801"/>
    </source>
</evidence>
<evidence type="ECO:0000256" key="1">
    <source>
        <dbReference type="ARBA" id="ARBA00000077"/>
    </source>
</evidence>
<protein>
    <recommendedName>
        <fullName evidence="3">ribonuclease H</fullName>
        <ecNumber evidence="3">3.1.26.4</ecNumber>
    </recommendedName>
</protein>
<keyword evidence="4" id="KW-0540">Nuclease</keyword>
<dbReference type="Gene3D" id="3.30.420.10">
    <property type="entry name" value="Ribonuclease H-like superfamily/Ribonuclease H"/>
    <property type="match status" value="1"/>
</dbReference>
<sequence length="702" mass="78743">MLVHFAGVDELLQSSSEDEVEMALTELWVMLKKDRTDPLHLSDIIPHVLLQLGDEQKCYDFIKWCASNHSITPSSYPKTPFFDLDGADVFESPSTLMQSGLGLSHLVALTLLKLRLYLDLDAISERDFDTSMGCDEYDTSIDRPLGAIVESIFESATNPYHITELKERIRKQYLDLINHVQNANPHLWEVLIDEELAYISIDGARGPGSKDEAELILYHCRRAWNISEDAIMMVEIHTAEFTRVHQRQDGTKEADHLQKIRGRGKLFPTEMKYDNGSYPSLQEILETSRADKKRGRTILGRDDQLILWTGGACSNNGQENPRGGWGVWLGTQDPSTACEVISGRLENRGPFGDHSTATSNRAELRAVIAALRLSNWKEERFSFIVIATDSTYVVNGATAWTQTWARNGWRLANGDDVKNRDLWEILLGEVERLDDQSVSVRLLCIPQENNIFADEAAKTAARTEQDMENFTDITLQSIGTNNVELQSYVLVICLGGEHMFRNHCQSFIHYFPPDVEFKPVSNHDSALEHLNGPSPPSMILITDSVIARPRHREVWERVIDHMRNGARVVFEGTFSNLVTTSELQRVFAAVGLRWERSSYVSSPEAELQTGILGAHLTKDLPSVLTHRTAFLGNVDPSNSWYVDPDMPSEAAVAFAQIGSGRLGYIGCLNRAESAKIAKAMFGLSKSNIVMGNEEPCLSIYVL</sequence>
<organism evidence="9 10">
    <name type="scientific">Fusarium longipes</name>
    <dbReference type="NCBI Taxonomy" id="694270"/>
    <lineage>
        <taxon>Eukaryota</taxon>
        <taxon>Fungi</taxon>
        <taxon>Dikarya</taxon>
        <taxon>Ascomycota</taxon>
        <taxon>Pezizomycotina</taxon>
        <taxon>Sordariomycetes</taxon>
        <taxon>Hypocreomycetidae</taxon>
        <taxon>Hypocreales</taxon>
        <taxon>Nectriaceae</taxon>
        <taxon>Fusarium</taxon>
    </lineage>
</organism>
<keyword evidence="10" id="KW-1185">Reference proteome</keyword>
<dbReference type="InterPro" id="IPR002156">
    <property type="entry name" value="RNaseH_domain"/>
</dbReference>
<dbReference type="AlphaFoldDB" id="A0A395SAM0"/>
<dbReference type="InterPro" id="IPR036397">
    <property type="entry name" value="RNaseH_sf"/>
</dbReference>
<dbReference type="PANTHER" id="PTHR10642">
    <property type="entry name" value="RIBONUCLEASE H1"/>
    <property type="match status" value="1"/>
</dbReference>
<evidence type="ECO:0000256" key="2">
    <source>
        <dbReference type="ARBA" id="ARBA00005300"/>
    </source>
</evidence>
<proteinExistence type="inferred from homology"/>
<dbReference type="Pfam" id="PF00075">
    <property type="entry name" value="RNase_H"/>
    <property type="match status" value="1"/>
</dbReference>
<evidence type="ECO:0000256" key="5">
    <source>
        <dbReference type="ARBA" id="ARBA00022723"/>
    </source>
</evidence>
<dbReference type="Proteomes" id="UP000266234">
    <property type="component" value="Unassembled WGS sequence"/>
</dbReference>
<dbReference type="InterPro" id="IPR012337">
    <property type="entry name" value="RNaseH-like_sf"/>
</dbReference>
<evidence type="ECO:0000259" key="8">
    <source>
        <dbReference type="PROSITE" id="PS50879"/>
    </source>
</evidence>
<dbReference type="GO" id="GO:0046872">
    <property type="term" value="F:metal ion binding"/>
    <property type="evidence" value="ECO:0007669"/>
    <property type="project" value="UniProtKB-KW"/>
</dbReference>
<dbReference type="PROSITE" id="PS50879">
    <property type="entry name" value="RNASE_H_1"/>
    <property type="match status" value="1"/>
</dbReference>
<comment type="similarity">
    <text evidence="2">Belongs to the RNase H family.</text>
</comment>
<dbReference type="OrthoDB" id="245563at2759"/>
<comment type="catalytic activity">
    <reaction evidence="1">
        <text>Endonucleolytic cleavage to 5'-phosphomonoester.</text>
        <dbReference type="EC" id="3.1.26.4"/>
    </reaction>
</comment>
<keyword evidence="6" id="KW-0255">Endonuclease</keyword>
<accession>A0A395SAM0</accession>
<dbReference type="STRING" id="694270.A0A395SAM0"/>
<evidence type="ECO:0000313" key="10">
    <source>
        <dbReference type="Proteomes" id="UP000266234"/>
    </source>
</evidence>
<dbReference type="SUPFAM" id="SSF53098">
    <property type="entry name" value="Ribonuclease H-like"/>
    <property type="match status" value="1"/>
</dbReference>